<dbReference type="InterPro" id="IPR013035">
    <property type="entry name" value="PEP_carboxykinase_C"/>
</dbReference>
<name>A0A0B8T261_9SPHI</name>
<dbReference type="Gene3D" id="3.40.449.10">
    <property type="entry name" value="Phosphoenolpyruvate Carboxykinase, domain 1"/>
    <property type="match status" value="1"/>
</dbReference>
<keyword evidence="11" id="KW-0670">Pyruvate</keyword>
<dbReference type="GO" id="GO:0006094">
    <property type="term" value="P:gluconeogenesis"/>
    <property type="evidence" value="ECO:0007669"/>
    <property type="project" value="UniProtKB-UniRule"/>
</dbReference>
<evidence type="ECO:0000313" key="11">
    <source>
        <dbReference type="EMBL" id="KGE15277.1"/>
    </source>
</evidence>
<dbReference type="PIRSF" id="PIRSF006294">
    <property type="entry name" value="PEP_crbxkin"/>
    <property type="match status" value="1"/>
</dbReference>
<feature type="binding site" evidence="10">
    <location>
        <position position="202"/>
    </location>
    <ligand>
        <name>ATP</name>
        <dbReference type="ChEBI" id="CHEBI:30616"/>
    </ligand>
</feature>
<dbReference type="PANTHER" id="PTHR30031">
    <property type="entry name" value="PHOSPHOENOLPYRUVATE CARBOXYKINASE ATP"/>
    <property type="match status" value="1"/>
</dbReference>
<reference evidence="12" key="1">
    <citation type="submission" date="2014-04" db="EMBL/GenBank/DDBJ databases">
        <title>Whole-Genome optical mapping and complete genome sequence of Sphingobacterium deserti sp. nov., a new spaces isolated from desert in the west of China.</title>
        <authorList>
            <person name="Teng C."/>
            <person name="Zhou Z."/>
            <person name="Li X."/>
            <person name="Chen M."/>
            <person name="Lin M."/>
            <person name="Wang L."/>
            <person name="Su S."/>
            <person name="Zhang C."/>
            <person name="Zhang W."/>
        </authorList>
    </citation>
    <scope>NUCLEOTIDE SEQUENCE [LARGE SCALE GENOMIC DNA]</scope>
    <source>
        <strain evidence="12">ACCC05744</strain>
    </source>
</reference>
<dbReference type="GO" id="GO:0005524">
    <property type="term" value="F:ATP binding"/>
    <property type="evidence" value="ECO:0007669"/>
    <property type="project" value="UniProtKB-UniRule"/>
</dbReference>
<feature type="binding site" evidence="10">
    <location>
        <position position="449"/>
    </location>
    <ligand>
        <name>ATP</name>
        <dbReference type="ChEBI" id="CHEBI:30616"/>
    </ligand>
</feature>
<keyword evidence="11" id="KW-0418">Kinase</keyword>
<evidence type="ECO:0000256" key="10">
    <source>
        <dbReference type="HAMAP-Rule" id="MF_00453"/>
    </source>
</evidence>
<dbReference type="HAMAP" id="MF_00453">
    <property type="entry name" value="PEPCK_ATP"/>
    <property type="match status" value="1"/>
</dbReference>
<keyword evidence="8 10" id="KW-0456">Lyase</keyword>
<keyword evidence="10" id="KW-0963">Cytoplasm</keyword>
<dbReference type="NCBIfam" id="NF006820">
    <property type="entry name" value="PRK09344.1-2"/>
    <property type="match status" value="1"/>
</dbReference>
<dbReference type="AlphaFoldDB" id="A0A0B8T261"/>
<evidence type="ECO:0000313" key="12">
    <source>
        <dbReference type="Proteomes" id="UP000031802"/>
    </source>
</evidence>
<dbReference type="EC" id="4.1.1.49" evidence="3 10"/>
<comment type="function">
    <text evidence="10">Involved in the gluconeogenesis. Catalyzes the conversion of oxaloacetate (OAA) to phosphoenolpyruvate (PEP) through direct phosphoryl transfer between the nucleoside triphosphate and OAA.</text>
</comment>
<reference evidence="11 12" key="2">
    <citation type="journal article" date="2015" name="PLoS ONE">
        <title>Whole-Genome Optical Mapping and Finished Genome Sequence of Sphingobacterium deserti sp. nov., a New Species Isolated from the Western Desert of China.</title>
        <authorList>
            <person name="Teng C."/>
            <person name="Zhou Z."/>
            <person name="Molnar I."/>
            <person name="Li X."/>
            <person name="Tang R."/>
            <person name="Chen M."/>
            <person name="Wang L."/>
            <person name="Su S."/>
            <person name="Zhang W."/>
            <person name="Lin M."/>
        </authorList>
    </citation>
    <scope>NUCLEOTIDE SEQUENCE [LARGE SCALE GENOMIC DNA]</scope>
    <source>
        <strain evidence="12">ACCC05744</strain>
    </source>
</reference>
<keyword evidence="7 10" id="KW-0067">ATP-binding</keyword>
<keyword evidence="10" id="KW-0479">Metal-binding</keyword>
<comment type="cofactor">
    <cofactor evidence="10">
        <name>Mn(2+)</name>
        <dbReference type="ChEBI" id="CHEBI:29035"/>
    </cofactor>
    <text evidence="10">Binds 1 Mn(2+) ion per subunit.</text>
</comment>
<keyword evidence="12" id="KW-1185">Reference proteome</keyword>
<gene>
    <name evidence="10" type="primary">pckA</name>
    <name evidence="11" type="ORF">DI53_0958</name>
</gene>
<feature type="binding site" evidence="10">
    <location>
        <position position="258"/>
    </location>
    <ligand>
        <name>Mn(2+)</name>
        <dbReference type="ChEBI" id="CHEBI:29035"/>
    </ligand>
</feature>
<evidence type="ECO:0000256" key="8">
    <source>
        <dbReference type="ARBA" id="ARBA00023239"/>
    </source>
</evidence>
<dbReference type="OrthoDB" id="9806325at2"/>
<accession>A0A0B8T261</accession>
<keyword evidence="10" id="KW-0464">Manganese</keyword>
<protein>
    <recommendedName>
        <fullName evidence="3 10">Phosphoenolpyruvate carboxykinase (ATP)</fullName>
        <shortName evidence="10">PCK</shortName>
        <shortName evidence="10">PEP carboxykinase</shortName>
        <shortName evidence="10">PEPCK</shortName>
        <ecNumber evidence="3 10">4.1.1.49</ecNumber>
    </recommendedName>
</protein>
<dbReference type="NCBIfam" id="NF006821">
    <property type="entry name" value="PRK09344.1-3"/>
    <property type="match status" value="1"/>
</dbReference>
<comment type="pathway">
    <text evidence="1 10">Carbohydrate biosynthesis; gluconeogenesis.</text>
</comment>
<feature type="binding site" evidence="10">
    <location>
        <position position="196"/>
    </location>
    <ligand>
        <name>substrate</name>
    </ligand>
</feature>
<evidence type="ECO:0000256" key="1">
    <source>
        <dbReference type="ARBA" id="ARBA00004742"/>
    </source>
</evidence>
<comment type="caution">
    <text evidence="11">The sequence shown here is derived from an EMBL/GenBank/DDBJ whole genome shotgun (WGS) entry which is preliminary data.</text>
</comment>
<feature type="binding site" evidence="10">
    <location>
        <begin position="237"/>
        <end position="245"/>
    </location>
    <ligand>
        <name>ATP</name>
        <dbReference type="ChEBI" id="CHEBI:30616"/>
    </ligand>
</feature>
<dbReference type="CDD" id="cd00484">
    <property type="entry name" value="PEPCK_ATP"/>
    <property type="match status" value="1"/>
</dbReference>
<feature type="binding site" evidence="10">
    <location>
        <position position="286"/>
    </location>
    <ligand>
        <name>ATP</name>
        <dbReference type="ChEBI" id="CHEBI:30616"/>
    </ligand>
</feature>
<feature type="binding site" evidence="10">
    <location>
        <position position="323"/>
    </location>
    <ligand>
        <name>substrate</name>
    </ligand>
</feature>
<dbReference type="Gene3D" id="2.170.8.10">
    <property type="entry name" value="Phosphoenolpyruvate Carboxykinase, domain 2"/>
    <property type="match status" value="1"/>
</dbReference>
<dbReference type="NCBIfam" id="TIGR00224">
    <property type="entry name" value="pckA"/>
    <property type="match status" value="1"/>
</dbReference>
<evidence type="ECO:0000256" key="3">
    <source>
        <dbReference type="ARBA" id="ARBA00012363"/>
    </source>
</evidence>
<feature type="binding site" evidence="10">
    <location>
        <begin position="443"/>
        <end position="444"/>
    </location>
    <ligand>
        <name>ATP</name>
        <dbReference type="ChEBI" id="CHEBI:30616"/>
    </ligand>
</feature>
<dbReference type="STRING" id="1229276.DI53_0958"/>
<dbReference type="Pfam" id="PF01293">
    <property type="entry name" value="PEPCK_ATP"/>
    <property type="match status" value="1"/>
</dbReference>
<proteinExistence type="inferred from homology"/>
<feature type="binding site" evidence="10">
    <location>
        <position position="202"/>
    </location>
    <ligand>
        <name>Mn(2+)</name>
        <dbReference type="ChEBI" id="CHEBI:29035"/>
    </ligand>
</feature>
<keyword evidence="11" id="KW-0808">Transferase</keyword>
<comment type="catalytic activity">
    <reaction evidence="9 10">
        <text>oxaloacetate + ATP = phosphoenolpyruvate + ADP + CO2</text>
        <dbReference type="Rhea" id="RHEA:18617"/>
        <dbReference type="ChEBI" id="CHEBI:16452"/>
        <dbReference type="ChEBI" id="CHEBI:16526"/>
        <dbReference type="ChEBI" id="CHEBI:30616"/>
        <dbReference type="ChEBI" id="CHEBI:58702"/>
        <dbReference type="ChEBI" id="CHEBI:456216"/>
        <dbReference type="EC" id="4.1.1.49"/>
    </reaction>
</comment>
<organism evidence="11 12">
    <name type="scientific">Sphingobacterium deserti</name>
    <dbReference type="NCBI Taxonomy" id="1229276"/>
    <lineage>
        <taxon>Bacteria</taxon>
        <taxon>Pseudomonadati</taxon>
        <taxon>Bacteroidota</taxon>
        <taxon>Sphingobacteriia</taxon>
        <taxon>Sphingobacteriales</taxon>
        <taxon>Sphingobacteriaceae</taxon>
        <taxon>Sphingobacterium</taxon>
    </lineage>
</organism>
<feature type="binding site" evidence="10">
    <location>
        <position position="323"/>
    </location>
    <ligand>
        <name>ATP</name>
        <dbReference type="ChEBI" id="CHEBI:30616"/>
    </ligand>
</feature>
<dbReference type="Gene3D" id="3.90.228.20">
    <property type="match status" value="1"/>
</dbReference>
<dbReference type="GO" id="GO:0004612">
    <property type="term" value="F:phosphoenolpyruvate carboxykinase (ATP) activity"/>
    <property type="evidence" value="ECO:0007669"/>
    <property type="project" value="UniProtKB-UniRule"/>
</dbReference>
<dbReference type="GO" id="GO:0046872">
    <property type="term" value="F:metal ion binding"/>
    <property type="evidence" value="ECO:0007669"/>
    <property type="project" value="UniProtKB-KW"/>
</dbReference>
<sequence>MVKENKHPNPCNMRQSLLSLSENVHVQLEANRLVEQALERKQGVLNDRGALCITTGKFTGRSPKDRFIVKDETTETLVDWGEINIPVTTDVFDALLKKMSAFIQGKEMWKRHCYAGADPKYRINVTVINTTPWANLFCHHLFIDPTEAELSDFQTEWVILQVPDFLANPLVDGTRQENFSIINFSRRMILIGGTAYTGEMKKGIFSVLNFLLPQQDVLPMHCSANEGEAGDVALFFGLSGTGKTTLSADPARKLIGDDEHGWAQDRIFNFEGGCYAKCIDLNADKEPQIYAAIRPGSLLENTRFFKGTTTVDYSDRTITENTRAAYPLAYIDKAKTPSIGKTPDNIFFLTCDAFGVLPPISKLTNAQAMYHFLSGYTAKVAGTEVDVKEPQTTFSACFGKVFLPSHPTTYANLLGKKLDENPSVNVWLVNTGWTGGAYGIGERISLRYTRSLIRAAINGELSDAHFIAHTSFSVLVPQSCSGVPDAILNPRDTWEDKDAYDQQTNRLAGLFIQNFEAYQEQASEEIRQASPQLLKAIV</sequence>
<dbReference type="SUPFAM" id="SSF53795">
    <property type="entry name" value="PEP carboxykinase-like"/>
    <property type="match status" value="1"/>
</dbReference>
<dbReference type="SUPFAM" id="SSF68923">
    <property type="entry name" value="PEP carboxykinase N-terminal domain"/>
    <property type="match status" value="1"/>
</dbReference>
<evidence type="ECO:0000256" key="7">
    <source>
        <dbReference type="ARBA" id="ARBA00022840"/>
    </source>
</evidence>
<dbReference type="Proteomes" id="UP000031802">
    <property type="component" value="Unassembled WGS sequence"/>
</dbReference>
<feature type="binding site" evidence="10">
    <location>
        <position position="202"/>
    </location>
    <ligand>
        <name>substrate</name>
    </ligand>
</feature>
<feature type="binding site" evidence="10">
    <location>
        <position position="221"/>
    </location>
    <ligand>
        <name>Mn(2+)</name>
        <dbReference type="ChEBI" id="CHEBI:29035"/>
    </ligand>
</feature>
<evidence type="ECO:0000256" key="2">
    <source>
        <dbReference type="ARBA" id="ARBA00006052"/>
    </source>
</evidence>
<feature type="binding site" evidence="10">
    <location>
        <position position="61"/>
    </location>
    <ligand>
        <name>substrate</name>
    </ligand>
</feature>
<dbReference type="UniPathway" id="UPA00138"/>
<dbReference type="InterPro" id="IPR001272">
    <property type="entry name" value="PEP_carboxykinase_ATP"/>
</dbReference>
<evidence type="ECO:0000256" key="4">
    <source>
        <dbReference type="ARBA" id="ARBA00022432"/>
    </source>
</evidence>
<keyword evidence="5 10" id="KW-0547">Nucleotide-binding</keyword>
<evidence type="ECO:0000256" key="9">
    <source>
        <dbReference type="ARBA" id="ARBA00047371"/>
    </source>
</evidence>
<feature type="binding site" evidence="10">
    <location>
        <position position="221"/>
    </location>
    <ligand>
        <name>ATP</name>
        <dbReference type="ChEBI" id="CHEBI:30616"/>
    </ligand>
</feature>
<comment type="subcellular location">
    <subcellularLocation>
        <location evidence="10">Cytoplasm</location>
    </subcellularLocation>
</comment>
<keyword evidence="6 10" id="KW-0210">Decarboxylase</keyword>
<evidence type="ECO:0000256" key="5">
    <source>
        <dbReference type="ARBA" id="ARBA00022741"/>
    </source>
</evidence>
<dbReference type="EMBL" id="JJMU01000014">
    <property type="protein sequence ID" value="KGE15277.1"/>
    <property type="molecule type" value="Genomic_DNA"/>
</dbReference>
<dbReference type="InterPro" id="IPR008210">
    <property type="entry name" value="PEP_carboxykinase_N"/>
</dbReference>
<dbReference type="eggNOG" id="COG1866">
    <property type="taxonomic scope" value="Bacteria"/>
</dbReference>
<dbReference type="PANTHER" id="PTHR30031:SF0">
    <property type="entry name" value="PHOSPHOENOLPYRUVATE CARBOXYKINASE (ATP)"/>
    <property type="match status" value="1"/>
</dbReference>
<keyword evidence="4 10" id="KW-0312">Gluconeogenesis</keyword>
<dbReference type="PATRIC" id="fig|1229276.3.peg.987"/>
<comment type="similarity">
    <text evidence="2 10">Belongs to the phosphoenolpyruvate carboxykinase (ATP) family.</text>
</comment>
<dbReference type="GO" id="GO:0005829">
    <property type="term" value="C:cytosol"/>
    <property type="evidence" value="ECO:0007669"/>
    <property type="project" value="TreeGrafter"/>
</dbReference>
<evidence type="ECO:0000256" key="6">
    <source>
        <dbReference type="ARBA" id="ARBA00022793"/>
    </source>
</evidence>
<dbReference type="GO" id="GO:0016301">
    <property type="term" value="F:kinase activity"/>
    <property type="evidence" value="ECO:0007669"/>
    <property type="project" value="UniProtKB-KW"/>
</dbReference>